<comment type="caution">
    <text evidence="4">The sequence shown here is derived from an EMBL/GenBank/DDBJ whole genome shotgun (WGS) entry which is preliminary data.</text>
</comment>
<dbReference type="Proteomes" id="UP001596514">
    <property type="component" value="Unassembled WGS sequence"/>
</dbReference>
<evidence type="ECO:0000256" key="1">
    <source>
        <dbReference type="ARBA" id="ARBA00023002"/>
    </source>
</evidence>
<reference evidence="5" key="1">
    <citation type="journal article" date="2019" name="Int. J. Syst. Evol. Microbiol.">
        <title>The Global Catalogue of Microorganisms (GCM) 10K type strain sequencing project: providing services to taxonomists for standard genome sequencing and annotation.</title>
        <authorList>
            <consortium name="The Broad Institute Genomics Platform"/>
            <consortium name="The Broad Institute Genome Sequencing Center for Infectious Disease"/>
            <person name="Wu L."/>
            <person name="Ma J."/>
        </authorList>
    </citation>
    <scope>NUCLEOTIDE SEQUENCE [LARGE SCALE GENOMIC DNA]</scope>
    <source>
        <strain evidence="5">JCM 10083</strain>
    </source>
</reference>
<name>A0ABW2SZL9_9ACTN</name>
<evidence type="ECO:0000259" key="3">
    <source>
        <dbReference type="Pfam" id="PF00296"/>
    </source>
</evidence>
<dbReference type="InterPro" id="IPR036661">
    <property type="entry name" value="Luciferase-like_sf"/>
</dbReference>
<dbReference type="PANTHER" id="PTHR30137">
    <property type="entry name" value="LUCIFERASE-LIKE MONOOXYGENASE"/>
    <property type="match status" value="1"/>
</dbReference>
<dbReference type="InterPro" id="IPR050766">
    <property type="entry name" value="Bact_Lucif_Oxidored"/>
</dbReference>
<evidence type="ECO:0000256" key="2">
    <source>
        <dbReference type="ARBA" id="ARBA00023033"/>
    </source>
</evidence>
<dbReference type="PANTHER" id="PTHR30137:SF8">
    <property type="entry name" value="BLR5498 PROTEIN"/>
    <property type="match status" value="1"/>
</dbReference>
<organism evidence="4 5">
    <name type="scientific">Streptosporangium amethystogenes subsp. fukuiense</name>
    <dbReference type="NCBI Taxonomy" id="698418"/>
    <lineage>
        <taxon>Bacteria</taxon>
        <taxon>Bacillati</taxon>
        <taxon>Actinomycetota</taxon>
        <taxon>Actinomycetes</taxon>
        <taxon>Streptosporangiales</taxon>
        <taxon>Streptosporangiaceae</taxon>
        <taxon>Streptosporangium</taxon>
    </lineage>
</organism>
<evidence type="ECO:0000313" key="4">
    <source>
        <dbReference type="EMBL" id="MFC7601552.1"/>
    </source>
</evidence>
<accession>A0ABW2SZL9</accession>
<dbReference type="RefSeq" id="WP_343963810.1">
    <property type="nucleotide sequence ID" value="NZ_BAAAGK010000019.1"/>
</dbReference>
<keyword evidence="1" id="KW-0560">Oxidoreductase</keyword>
<gene>
    <name evidence="4" type="ORF">ACFQVD_15780</name>
</gene>
<dbReference type="Gene3D" id="3.20.20.30">
    <property type="entry name" value="Luciferase-like domain"/>
    <property type="match status" value="1"/>
</dbReference>
<dbReference type="EMBL" id="JBHTEE010000001">
    <property type="protein sequence ID" value="MFC7601552.1"/>
    <property type="molecule type" value="Genomic_DNA"/>
</dbReference>
<dbReference type="Pfam" id="PF00296">
    <property type="entry name" value="Bac_luciferase"/>
    <property type="match status" value="1"/>
</dbReference>
<proteinExistence type="predicted"/>
<sequence length="348" mass="38343">MKFGVMNLFPAEGDGDDAQVLRDTIEEIQIADELGFDSCWLAEHHFSRYGILGNPLMLGTAIAERTRNITIGTAVVVVPLHDPLRIAEDAALLDILSGGRLVLGIGRGYQPGEFRGFGKDRNANKELYAEIVDILKLAWTQENWSYEGKHFQYSDMNIFPKPVTPGGPPILHGTSSPETFRQRGLAGDHIIVSSSFTPMQRIKDNYDSYREALVEGGHESSGFDLPFMQQVWVGGSADGLQAAAGAALNYYRSVGKVIPGSDEAIESERAYYDKVQRNIGLLTVEKTLTHGGTFGSVDRVVDTLGRIRDELGVTHYIGWFHIPSLDRKRAIESMETFAAKVIPQLTSV</sequence>
<feature type="domain" description="Luciferase-like" evidence="3">
    <location>
        <begin position="1"/>
        <end position="315"/>
    </location>
</feature>
<keyword evidence="5" id="KW-1185">Reference proteome</keyword>
<dbReference type="InterPro" id="IPR011251">
    <property type="entry name" value="Luciferase-like_dom"/>
</dbReference>
<evidence type="ECO:0000313" key="5">
    <source>
        <dbReference type="Proteomes" id="UP001596514"/>
    </source>
</evidence>
<keyword evidence="2" id="KW-0503">Monooxygenase</keyword>
<dbReference type="SUPFAM" id="SSF51679">
    <property type="entry name" value="Bacterial luciferase-like"/>
    <property type="match status" value="1"/>
</dbReference>
<protein>
    <submittedName>
        <fullName evidence="4">LLM class flavin-dependent oxidoreductase</fullName>
    </submittedName>
</protein>